<dbReference type="InterPro" id="IPR015353">
    <property type="entry name" value="Rubisco_LSMT_subst-bd"/>
</dbReference>
<keyword evidence="3" id="KW-0949">S-adenosyl-L-methionine</keyword>
<dbReference type="EMBL" id="OZ019894">
    <property type="protein sequence ID" value="CAK9214137.1"/>
    <property type="molecule type" value="Genomic_DNA"/>
</dbReference>
<reference evidence="6" key="1">
    <citation type="submission" date="2024-02" db="EMBL/GenBank/DDBJ databases">
        <authorList>
            <consortium name="ELIXIR-Norway"/>
            <consortium name="Elixir Norway"/>
        </authorList>
    </citation>
    <scope>NUCLEOTIDE SEQUENCE</scope>
</reference>
<evidence type="ECO:0000313" key="6">
    <source>
        <dbReference type="EMBL" id="CAK9214137.1"/>
    </source>
</evidence>
<dbReference type="Pfam" id="PF00856">
    <property type="entry name" value="SET"/>
    <property type="match status" value="1"/>
</dbReference>
<feature type="domain" description="SET" evidence="5">
    <location>
        <begin position="45"/>
        <end position="269"/>
    </location>
</feature>
<keyword evidence="1" id="KW-0489">Methyltransferase</keyword>
<feature type="chain" id="PRO_5046498699" description="SET domain-containing protein" evidence="4">
    <location>
        <begin position="23"/>
        <end position="467"/>
    </location>
</feature>
<dbReference type="InterPro" id="IPR050600">
    <property type="entry name" value="SETD3_SETD6_MTase"/>
</dbReference>
<dbReference type="Proteomes" id="UP001497512">
    <property type="component" value="Chromosome 2"/>
</dbReference>
<dbReference type="PANTHER" id="PTHR13271:SF116">
    <property type="entry name" value="F21J9.27"/>
    <property type="match status" value="1"/>
</dbReference>
<dbReference type="Gene3D" id="3.90.1410.10">
    <property type="entry name" value="set domain protein methyltransferase, domain 1"/>
    <property type="match status" value="1"/>
</dbReference>
<dbReference type="SUPFAM" id="SSF82199">
    <property type="entry name" value="SET domain"/>
    <property type="match status" value="1"/>
</dbReference>
<keyword evidence="7" id="KW-1185">Reference proteome</keyword>
<keyword evidence="4" id="KW-0732">Signal</keyword>
<dbReference type="PROSITE" id="PS50280">
    <property type="entry name" value="SET"/>
    <property type="match status" value="1"/>
</dbReference>
<accession>A0ABP0U716</accession>
<dbReference type="InterPro" id="IPR046341">
    <property type="entry name" value="SET_dom_sf"/>
</dbReference>
<sequence>MSLNFILLSNAFVHFFAYVVSSGREGSSTEDLVQWVRQQGGRVLPAVHLQRQNARGDLGLVATEAVQSGESLIALPPHIPLSLPIDEPALAALAQRVPEKLWAMKLGLKLLAERAKKHSFWWPYIHKLPERFRMPVFFSGDEIQQLQYPPIIHQVKKRCEFLLQFAAEDIPNIIRDRGNDKHPFGGQQVDASALGWAMAAVSSRAFCVKQSGESGCPSLLPLVDMCNHSFTPTARLVQHHTSSAQLLPFLEVVAQQDLERGDALVLDYGPLSNDILLLDYGFVIPNNPHDRVELRFELQLLEAACFAAGLHAPSSFTEPAPWQHALLVQLKLQGPDASQMVTLGGKDQMDCRLLAAVRLLYAEDGSKIRSIGVEMLQSWDAPTALLGLANECKVLRTLVGLCMLATAPFPTSISEDQDLLNQDEISENIRLATEFRTNKKQLLINTISSLQLRLQSLTMQELVSAPR</sequence>
<dbReference type="PANTHER" id="PTHR13271">
    <property type="entry name" value="UNCHARACTERIZED PUTATIVE METHYLTRANSFERASE"/>
    <property type="match status" value="1"/>
</dbReference>
<keyword evidence="2" id="KW-0808">Transferase</keyword>
<name>A0ABP0U716_9BRYO</name>
<dbReference type="InterPro" id="IPR001214">
    <property type="entry name" value="SET_dom"/>
</dbReference>
<dbReference type="Gene3D" id="3.90.1420.10">
    <property type="entry name" value="Rubisco LSMT, substrate-binding domain"/>
    <property type="match status" value="1"/>
</dbReference>
<proteinExistence type="predicted"/>
<evidence type="ECO:0000256" key="3">
    <source>
        <dbReference type="ARBA" id="ARBA00022691"/>
    </source>
</evidence>
<dbReference type="Pfam" id="PF09273">
    <property type="entry name" value="Rubis-subs-bind"/>
    <property type="match status" value="1"/>
</dbReference>
<dbReference type="CDD" id="cd10527">
    <property type="entry name" value="SET_LSMT"/>
    <property type="match status" value="1"/>
</dbReference>
<organism evidence="6 7">
    <name type="scientific">Sphagnum troendelagicum</name>
    <dbReference type="NCBI Taxonomy" id="128251"/>
    <lineage>
        <taxon>Eukaryota</taxon>
        <taxon>Viridiplantae</taxon>
        <taxon>Streptophyta</taxon>
        <taxon>Embryophyta</taxon>
        <taxon>Bryophyta</taxon>
        <taxon>Sphagnophytina</taxon>
        <taxon>Sphagnopsida</taxon>
        <taxon>Sphagnales</taxon>
        <taxon>Sphagnaceae</taxon>
        <taxon>Sphagnum</taxon>
    </lineage>
</organism>
<evidence type="ECO:0000259" key="5">
    <source>
        <dbReference type="PROSITE" id="PS50280"/>
    </source>
</evidence>
<dbReference type="SUPFAM" id="SSF81822">
    <property type="entry name" value="RuBisCo LSMT C-terminal, substrate-binding domain"/>
    <property type="match status" value="1"/>
</dbReference>
<evidence type="ECO:0000256" key="4">
    <source>
        <dbReference type="SAM" id="SignalP"/>
    </source>
</evidence>
<evidence type="ECO:0000313" key="7">
    <source>
        <dbReference type="Proteomes" id="UP001497512"/>
    </source>
</evidence>
<feature type="signal peptide" evidence="4">
    <location>
        <begin position="1"/>
        <end position="22"/>
    </location>
</feature>
<protein>
    <recommendedName>
        <fullName evidence="5">SET domain-containing protein</fullName>
    </recommendedName>
</protein>
<evidence type="ECO:0000256" key="1">
    <source>
        <dbReference type="ARBA" id="ARBA00022603"/>
    </source>
</evidence>
<gene>
    <name evidence="6" type="ORF">CSSPTR1EN2_LOCUS12081</name>
</gene>
<dbReference type="InterPro" id="IPR036464">
    <property type="entry name" value="Rubisco_LSMT_subst-bd_sf"/>
</dbReference>
<evidence type="ECO:0000256" key="2">
    <source>
        <dbReference type="ARBA" id="ARBA00022679"/>
    </source>
</evidence>